<protein>
    <submittedName>
        <fullName evidence="2">Acyl carrier protein</fullName>
    </submittedName>
</protein>
<dbReference type="STRING" id="1612624.ADU59_11125"/>
<dbReference type="PATRIC" id="fig|1612624.7.peg.4102"/>
<dbReference type="Gene3D" id="1.10.1200.10">
    <property type="entry name" value="ACP-like"/>
    <property type="match status" value="1"/>
</dbReference>
<comment type="caution">
    <text evidence="2">The sequence shown here is derived from an EMBL/GenBank/DDBJ whole genome shotgun (WGS) entry which is preliminary data.</text>
</comment>
<organism evidence="2 3">
    <name type="scientific">Pararhizobium polonicum</name>
    <dbReference type="NCBI Taxonomy" id="1612624"/>
    <lineage>
        <taxon>Bacteria</taxon>
        <taxon>Pseudomonadati</taxon>
        <taxon>Pseudomonadota</taxon>
        <taxon>Alphaproteobacteria</taxon>
        <taxon>Hyphomicrobiales</taxon>
        <taxon>Rhizobiaceae</taxon>
        <taxon>Rhizobium/Agrobacterium group</taxon>
        <taxon>Pararhizobium</taxon>
    </lineage>
</organism>
<name>A0A1C7P1Q6_9HYPH</name>
<gene>
    <name evidence="2" type="ORF">ADU59_11125</name>
</gene>
<reference evidence="2 3" key="1">
    <citation type="journal article" date="2016" name="Syst. Appl. Microbiol.">
        <title>Pararhizobium polonicum sp. nov. isolated from tumors on stone fruit rootstocks.</title>
        <authorList>
            <person name="Pulawska J."/>
            <person name="Kuzmanovic N."/>
            <person name="Willems A."/>
            <person name="Pothier J.F."/>
        </authorList>
    </citation>
    <scope>NUCLEOTIDE SEQUENCE [LARGE SCALE GENOMIC DNA]</scope>
    <source>
        <strain evidence="2 3">F5.1</strain>
    </source>
</reference>
<keyword evidence="3" id="KW-1185">Reference proteome</keyword>
<dbReference type="PROSITE" id="PS50075">
    <property type="entry name" value="CARRIER"/>
    <property type="match status" value="1"/>
</dbReference>
<evidence type="ECO:0000259" key="1">
    <source>
        <dbReference type="PROSITE" id="PS50075"/>
    </source>
</evidence>
<dbReference type="EMBL" id="LGLV01000007">
    <property type="protein sequence ID" value="OBZ95150.1"/>
    <property type="molecule type" value="Genomic_DNA"/>
</dbReference>
<proteinExistence type="predicted"/>
<dbReference type="InterPro" id="IPR009081">
    <property type="entry name" value="PP-bd_ACP"/>
</dbReference>
<dbReference type="OrthoDB" id="2625323at2"/>
<evidence type="ECO:0000313" key="3">
    <source>
        <dbReference type="Proteomes" id="UP000093111"/>
    </source>
</evidence>
<feature type="domain" description="Carrier" evidence="1">
    <location>
        <begin position="3"/>
        <end position="82"/>
    </location>
</feature>
<dbReference type="SUPFAM" id="SSF47336">
    <property type="entry name" value="ACP-like"/>
    <property type="match status" value="1"/>
</dbReference>
<accession>A0A1C7P1Q6</accession>
<dbReference type="InterPro" id="IPR036736">
    <property type="entry name" value="ACP-like_sf"/>
</dbReference>
<dbReference type="Proteomes" id="UP000093111">
    <property type="component" value="Unassembled WGS sequence"/>
</dbReference>
<evidence type="ECO:0000313" key="2">
    <source>
        <dbReference type="EMBL" id="OBZ95150.1"/>
    </source>
</evidence>
<dbReference type="AlphaFoldDB" id="A0A1C7P1Q6"/>
<sequence>MTQPIKDSIKAFIIENFLFGDTAYDLQDDASLIENEVIDSTGVLELVAFIEDRFDFVMADADIVPANLDSVARIAAFVAKHTQEPARNKMSA</sequence>
<dbReference type="RefSeq" id="WP_068954194.1">
    <property type="nucleotide sequence ID" value="NZ_LGLV01000007.1"/>
</dbReference>